<protein>
    <submittedName>
        <fullName evidence="3">Inosose isomerase</fullName>
        <ecNumber evidence="3">5.3.99.-</ecNumber>
    </submittedName>
</protein>
<dbReference type="RefSeq" id="WP_145222500.1">
    <property type="nucleotide sequence ID" value="NZ_CP036269.1"/>
</dbReference>
<dbReference type="PROSITE" id="PS51318">
    <property type="entry name" value="TAT"/>
    <property type="match status" value="1"/>
</dbReference>
<dbReference type="SUPFAM" id="SSF51658">
    <property type="entry name" value="Xylose isomerase-like"/>
    <property type="match status" value="1"/>
</dbReference>
<dbReference type="InterPro" id="IPR013022">
    <property type="entry name" value="Xyl_isomerase-like_TIM-brl"/>
</dbReference>
<evidence type="ECO:0000259" key="2">
    <source>
        <dbReference type="Pfam" id="PF01261"/>
    </source>
</evidence>
<dbReference type="EC" id="5.3.99.-" evidence="3"/>
<evidence type="ECO:0000256" key="1">
    <source>
        <dbReference type="SAM" id="SignalP"/>
    </source>
</evidence>
<feature type="chain" id="PRO_5021740562" evidence="1">
    <location>
        <begin position="31"/>
        <end position="324"/>
    </location>
</feature>
<dbReference type="InterPro" id="IPR036237">
    <property type="entry name" value="Xyl_isomerase-like_sf"/>
</dbReference>
<organism evidence="3 4">
    <name type="scientific">Gimesia alba</name>
    <dbReference type="NCBI Taxonomy" id="2527973"/>
    <lineage>
        <taxon>Bacteria</taxon>
        <taxon>Pseudomonadati</taxon>
        <taxon>Planctomycetota</taxon>
        <taxon>Planctomycetia</taxon>
        <taxon>Planctomycetales</taxon>
        <taxon>Planctomycetaceae</taxon>
        <taxon>Gimesia</taxon>
    </lineage>
</organism>
<sequence length="324" mass="35415" precursor="true">MQSNLNRRQMLAATGGVLAAGLTATTSALAAPSRTRSAAEPFGYCFNTSTIRGQKLGIVEQIDLTSQAGYDSIEPWMRDIDDYVKAGGSLADLKKRIQDADLTVESAIGFAQWIVDDDAKRKEGLEQAKRDMDTLRQIGGIRIAAPPTGATNQTDLNLFEAAKRYRALLELGDQMGVIPQVEVWGFSKSLSRLGESMFVAIESGHPEACLLPDVYHIYKGGSDFAGLGLLSGSAIQVFHVNDYPADPPRETINDSHRVYPGDGVATLSEIFRMIHRAGFRGALSLELFNRDYWKQDPLVVAQTGLRKTREAVLKAKLDQPIKAD</sequence>
<feature type="domain" description="Xylose isomerase-like TIM barrel" evidence="2">
    <location>
        <begin position="63"/>
        <end position="305"/>
    </location>
</feature>
<dbReference type="AlphaFoldDB" id="A0A517RP29"/>
<evidence type="ECO:0000313" key="3">
    <source>
        <dbReference type="EMBL" id="QDT45643.1"/>
    </source>
</evidence>
<dbReference type="InterPro" id="IPR050312">
    <property type="entry name" value="IolE/XylAMocC-like"/>
</dbReference>
<gene>
    <name evidence="3" type="primary">iolI_3</name>
    <name evidence="3" type="ORF">Pan241w_57690</name>
</gene>
<accession>A0A517RP29</accession>
<dbReference type="InterPro" id="IPR006311">
    <property type="entry name" value="TAT_signal"/>
</dbReference>
<dbReference type="Pfam" id="PF01261">
    <property type="entry name" value="AP_endonuc_2"/>
    <property type="match status" value="1"/>
</dbReference>
<name>A0A517RP29_9PLAN</name>
<dbReference type="Gene3D" id="3.20.20.150">
    <property type="entry name" value="Divalent-metal-dependent TIM barrel enzymes"/>
    <property type="match status" value="1"/>
</dbReference>
<reference evidence="3 4" key="1">
    <citation type="submission" date="2019-02" db="EMBL/GenBank/DDBJ databases">
        <title>Deep-cultivation of Planctomycetes and their phenomic and genomic characterization uncovers novel biology.</title>
        <authorList>
            <person name="Wiegand S."/>
            <person name="Jogler M."/>
            <person name="Boedeker C."/>
            <person name="Pinto D."/>
            <person name="Vollmers J."/>
            <person name="Rivas-Marin E."/>
            <person name="Kohn T."/>
            <person name="Peeters S.H."/>
            <person name="Heuer A."/>
            <person name="Rast P."/>
            <person name="Oberbeckmann S."/>
            <person name="Bunk B."/>
            <person name="Jeske O."/>
            <person name="Meyerdierks A."/>
            <person name="Storesund J.E."/>
            <person name="Kallscheuer N."/>
            <person name="Luecker S."/>
            <person name="Lage O.M."/>
            <person name="Pohl T."/>
            <person name="Merkel B.J."/>
            <person name="Hornburger P."/>
            <person name="Mueller R.-W."/>
            <person name="Bruemmer F."/>
            <person name="Labrenz M."/>
            <person name="Spormann A.M."/>
            <person name="Op den Camp H."/>
            <person name="Overmann J."/>
            <person name="Amann R."/>
            <person name="Jetten M.S.M."/>
            <person name="Mascher T."/>
            <person name="Medema M.H."/>
            <person name="Devos D.P."/>
            <person name="Kaster A.-K."/>
            <person name="Ovreas L."/>
            <person name="Rohde M."/>
            <person name="Galperin M.Y."/>
            <person name="Jogler C."/>
        </authorList>
    </citation>
    <scope>NUCLEOTIDE SEQUENCE [LARGE SCALE GENOMIC DNA]</scope>
    <source>
        <strain evidence="3 4">Pan241w</strain>
    </source>
</reference>
<dbReference type="EMBL" id="CP036269">
    <property type="protein sequence ID" value="QDT45643.1"/>
    <property type="molecule type" value="Genomic_DNA"/>
</dbReference>
<dbReference type="PANTHER" id="PTHR12110:SF48">
    <property type="entry name" value="BLL3656 PROTEIN"/>
    <property type="match status" value="1"/>
</dbReference>
<keyword evidence="1" id="KW-0732">Signal</keyword>
<dbReference type="Proteomes" id="UP000317171">
    <property type="component" value="Chromosome"/>
</dbReference>
<dbReference type="PANTHER" id="PTHR12110">
    <property type="entry name" value="HYDROXYPYRUVATE ISOMERASE"/>
    <property type="match status" value="1"/>
</dbReference>
<feature type="signal peptide" evidence="1">
    <location>
        <begin position="1"/>
        <end position="30"/>
    </location>
</feature>
<dbReference type="KEGG" id="gaz:Pan241w_57690"/>
<evidence type="ECO:0000313" key="4">
    <source>
        <dbReference type="Proteomes" id="UP000317171"/>
    </source>
</evidence>
<proteinExistence type="predicted"/>
<dbReference type="GO" id="GO:0016853">
    <property type="term" value="F:isomerase activity"/>
    <property type="evidence" value="ECO:0007669"/>
    <property type="project" value="UniProtKB-KW"/>
</dbReference>
<dbReference type="OrthoDB" id="9814946at2"/>
<keyword evidence="3" id="KW-0413">Isomerase</keyword>
<keyword evidence="4" id="KW-1185">Reference proteome</keyword>